<feature type="region of interest" description="Disordered" evidence="1">
    <location>
        <begin position="416"/>
        <end position="452"/>
    </location>
</feature>
<keyword evidence="4" id="KW-1185">Reference proteome</keyword>
<comment type="caution">
    <text evidence="3">The sequence shown here is derived from an EMBL/GenBank/DDBJ whole genome shotgun (WGS) entry which is preliminary data.</text>
</comment>
<reference evidence="3" key="1">
    <citation type="submission" date="2020-05" db="EMBL/GenBank/DDBJ databases">
        <title>Phylogenomic resolution of chytrid fungi.</title>
        <authorList>
            <person name="Stajich J.E."/>
            <person name="Amses K."/>
            <person name="Simmons R."/>
            <person name="Seto K."/>
            <person name="Myers J."/>
            <person name="Bonds A."/>
            <person name="Quandt C.A."/>
            <person name="Barry K."/>
            <person name="Liu P."/>
            <person name="Grigoriev I."/>
            <person name="Longcore J.E."/>
            <person name="James T.Y."/>
        </authorList>
    </citation>
    <scope>NUCLEOTIDE SEQUENCE</scope>
    <source>
        <strain evidence="3">JEL0379</strain>
    </source>
</reference>
<keyword evidence="2" id="KW-0812">Transmembrane</keyword>
<feature type="transmembrane region" description="Helical" evidence="2">
    <location>
        <begin position="318"/>
        <end position="340"/>
    </location>
</feature>
<keyword evidence="2" id="KW-1133">Transmembrane helix</keyword>
<feature type="compositionally biased region" description="Polar residues" evidence="1">
    <location>
        <begin position="417"/>
        <end position="435"/>
    </location>
</feature>
<gene>
    <name evidence="3" type="ORF">HDU87_004555</name>
</gene>
<evidence type="ECO:0000256" key="2">
    <source>
        <dbReference type="SAM" id="Phobius"/>
    </source>
</evidence>
<evidence type="ECO:0000313" key="3">
    <source>
        <dbReference type="EMBL" id="KAJ3177303.1"/>
    </source>
</evidence>
<name>A0AAD5XME6_9FUNG</name>
<protein>
    <submittedName>
        <fullName evidence="3">Uncharacterized protein</fullName>
    </submittedName>
</protein>
<accession>A0AAD5XME6</accession>
<evidence type="ECO:0000313" key="4">
    <source>
        <dbReference type="Proteomes" id="UP001212152"/>
    </source>
</evidence>
<dbReference type="Proteomes" id="UP001212152">
    <property type="component" value="Unassembled WGS sequence"/>
</dbReference>
<organism evidence="3 4">
    <name type="scientific">Geranomyces variabilis</name>
    <dbReference type="NCBI Taxonomy" id="109894"/>
    <lineage>
        <taxon>Eukaryota</taxon>
        <taxon>Fungi</taxon>
        <taxon>Fungi incertae sedis</taxon>
        <taxon>Chytridiomycota</taxon>
        <taxon>Chytridiomycota incertae sedis</taxon>
        <taxon>Chytridiomycetes</taxon>
        <taxon>Spizellomycetales</taxon>
        <taxon>Powellomycetaceae</taxon>
        <taxon>Geranomyces</taxon>
    </lineage>
</organism>
<sequence length="452" mass="49057">MSNRYNVLAETALWKQMAHLMQAYNLDVIQCYTATWAPGVPTTPPGTWETTNVTWLEAGHRYLPPLNNIAVSMEDLSSNGNGMQYDLDQTTFDLVNATAATLSNTHAQPFNATTYAMNGYYWPIVAIPHYDLTYSPTLQQLLVPNPRREIFYTLATTPEGVHGSAISQVYQSADPNLLFSCCAGITIDSTWSHLLMDAAGVNTGNKILLLDSTDALPLVSTSNRNISYGDALYKIGFNETLSASLRAAVVAKYATYSAMLADPNFGQSFEAQVEGDTWIIVLGRVQFTFYASDTLVVVLAVPRASIFARIDSAQKKSLGLAIGLSVGIGVLMALLFALIVTPLRRLAHAMGLLTSLDFASLHKGNILDQKSAISEGRAQSTRATAPINEGGKPIRNVQRTFSTMVKAFAGGIRQNRDLQTTQSKQDAGSSQTGSKSVAEKVFPSSRATREYV</sequence>
<keyword evidence="2" id="KW-0472">Membrane</keyword>
<evidence type="ECO:0000256" key="1">
    <source>
        <dbReference type="SAM" id="MobiDB-lite"/>
    </source>
</evidence>
<dbReference type="AlphaFoldDB" id="A0AAD5XME6"/>
<proteinExistence type="predicted"/>
<dbReference type="EMBL" id="JADGJQ010000034">
    <property type="protein sequence ID" value="KAJ3177303.1"/>
    <property type="molecule type" value="Genomic_DNA"/>
</dbReference>